<dbReference type="Proteomes" id="UP001597511">
    <property type="component" value="Unassembled WGS sequence"/>
</dbReference>
<dbReference type="Pfam" id="PF20434">
    <property type="entry name" value="BD-FAE"/>
    <property type="match status" value="1"/>
</dbReference>
<protein>
    <submittedName>
        <fullName evidence="3">Alpha/beta hydrolase fold domain-containing protein</fullName>
    </submittedName>
</protein>
<accession>A0ABW6A8X6</accession>
<evidence type="ECO:0000313" key="4">
    <source>
        <dbReference type="Proteomes" id="UP001597511"/>
    </source>
</evidence>
<evidence type="ECO:0000256" key="1">
    <source>
        <dbReference type="ARBA" id="ARBA00022801"/>
    </source>
</evidence>
<sequence>MQRITFFIGICLLVFTGCTKTGDNTSGDLPASSAAKIYNVKYGTESRQAMDIYLPANRDAGTPFVMLIHGGGWTAGNKSDFNGVQQALSDSGIASVSINYRYVSTTVHYQQLMEDVHKALQYCVDKAGAWSIRNTKIIMVGASAGAHMSLLYGYGFDTDNRVSGIISLAGPTDFTILEFHAYAALIGLGTNIYNMVGVTYTPGQPLDEKFSKASPVYYDKNVPTLIVHGDADLVVPYSQAIILRDKLQSKGYTYKMETIAGGGHDLGMGNPVNALRVYTELIRWTRTYSK</sequence>
<evidence type="ECO:0000259" key="2">
    <source>
        <dbReference type="Pfam" id="PF20434"/>
    </source>
</evidence>
<keyword evidence="4" id="KW-1185">Reference proteome</keyword>
<proteinExistence type="predicted"/>
<dbReference type="InterPro" id="IPR029058">
    <property type="entry name" value="AB_hydrolase_fold"/>
</dbReference>
<dbReference type="PANTHER" id="PTHR48081">
    <property type="entry name" value="AB HYDROLASE SUPERFAMILY PROTEIN C4A8.06C"/>
    <property type="match status" value="1"/>
</dbReference>
<organism evidence="3 4">
    <name type="scientific">Terrimonas rubra</name>
    <dbReference type="NCBI Taxonomy" id="1035890"/>
    <lineage>
        <taxon>Bacteria</taxon>
        <taxon>Pseudomonadati</taxon>
        <taxon>Bacteroidota</taxon>
        <taxon>Chitinophagia</taxon>
        <taxon>Chitinophagales</taxon>
        <taxon>Chitinophagaceae</taxon>
        <taxon>Terrimonas</taxon>
    </lineage>
</organism>
<gene>
    <name evidence="3" type="ORF">ACFS6H_18805</name>
</gene>
<dbReference type="SUPFAM" id="SSF53474">
    <property type="entry name" value="alpha/beta-Hydrolases"/>
    <property type="match status" value="1"/>
</dbReference>
<dbReference type="EMBL" id="JBHUOZ010000003">
    <property type="protein sequence ID" value="MFD2921778.1"/>
    <property type="molecule type" value="Genomic_DNA"/>
</dbReference>
<feature type="domain" description="BD-FAE-like" evidence="2">
    <location>
        <begin position="50"/>
        <end position="247"/>
    </location>
</feature>
<dbReference type="GO" id="GO:0016787">
    <property type="term" value="F:hydrolase activity"/>
    <property type="evidence" value="ECO:0007669"/>
    <property type="project" value="UniProtKB-KW"/>
</dbReference>
<reference evidence="4" key="1">
    <citation type="journal article" date="2019" name="Int. J. Syst. Evol. Microbiol.">
        <title>The Global Catalogue of Microorganisms (GCM) 10K type strain sequencing project: providing services to taxonomists for standard genome sequencing and annotation.</title>
        <authorList>
            <consortium name="The Broad Institute Genomics Platform"/>
            <consortium name="The Broad Institute Genome Sequencing Center for Infectious Disease"/>
            <person name="Wu L."/>
            <person name="Ma J."/>
        </authorList>
    </citation>
    <scope>NUCLEOTIDE SEQUENCE [LARGE SCALE GENOMIC DNA]</scope>
    <source>
        <strain evidence="4">KCTC 23299</strain>
    </source>
</reference>
<keyword evidence="1 3" id="KW-0378">Hydrolase</keyword>
<dbReference type="PANTHER" id="PTHR48081:SF33">
    <property type="entry name" value="KYNURENINE FORMAMIDASE"/>
    <property type="match status" value="1"/>
</dbReference>
<name>A0ABW6A8X6_9BACT</name>
<dbReference type="RefSeq" id="WP_386102750.1">
    <property type="nucleotide sequence ID" value="NZ_JBHUOZ010000003.1"/>
</dbReference>
<comment type="caution">
    <text evidence="3">The sequence shown here is derived from an EMBL/GenBank/DDBJ whole genome shotgun (WGS) entry which is preliminary data.</text>
</comment>
<dbReference type="InterPro" id="IPR049492">
    <property type="entry name" value="BD-FAE-like_dom"/>
</dbReference>
<evidence type="ECO:0000313" key="3">
    <source>
        <dbReference type="EMBL" id="MFD2921778.1"/>
    </source>
</evidence>
<dbReference type="PROSITE" id="PS51257">
    <property type="entry name" value="PROKAR_LIPOPROTEIN"/>
    <property type="match status" value="1"/>
</dbReference>
<dbReference type="InterPro" id="IPR050300">
    <property type="entry name" value="GDXG_lipolytic_enzyme"/>
</dbReference>
<dbReference type="Gene3D" id="3.40.50.1820">
    <property type="entry name" value="alpha/beta hydrolase"/>
    <property type="match status" value="1"/>
</dbReference>